<keyword evidence="2" id="KW-1185">Reference proteome</keyword>
<evidence type="ECO:0000313" key="1">
    <source>
        <dbReference type="EMBL" id="KAJ8000377.1"/>
    </source>
</evidence>
<name>A0ACC2G9T4_DALPE</name>
<gene>
    <name evidence="1" type="ORF">DPEC_G00204190</name>
</gene>
<accession>A0ACC2G9T4</accession>
<sequence length="74" mass="8004">MLGEREGPVQIWVHPTETLAQDPGQPWPTPITNPPPSNTDQCIRVYSLVSPAHNAPDSKLVHIQAVPTVDAMVG</sequence>
<reference evidence="1" key="1">
    <citation type="submission" date="2021-05" db="EMBL/GenBank/DDBJ databases">
        <authorList>
            <person name="Pan Q."/>
            <person name="Jouanno E."/>
            <person name="Zahm M."/>
            <person name="Klopp C."/>
            <person name="Cabau C."/>
            <person name="Louis A."/>
            <person name="Berthelot C."/>
            <person name="Parey E."/>
            <person name="Roest Crollius H."/>
            <person name="Montfort J."/>
            <person name="Robinson-Rechavi M."/>
            <person name="Bouchez O."/>
            <person name="Lampietro C."/>
            <person name="Lopez Roques C."/>
            <person name="Donnadieu C."/>
            <person name="Postlethwait J."/>
            <person name="Bobe J."/>
            <person name="Dillon D."/>
            <person name="Chandos A."/>
            <person name="von Hippel F."/>
            <person name="Guiguen Y."/>
        </authorList>
    </citation>
    <scope>NUCLEOTIDE SEQUENCE</scope>
    <source>
        <strain evidence="1">YG-Jan2019</strain>
    </source>
</reference>
<protein>
    <submittedName>
        <fullName evidence="1">Uncharacterized protein</fullName>
    </submittedName>
</protein>
<comment type="caution">
    <text evidence="1">The sequence shown here is derived from an EMBL/GenBank/DDBJ whole genome shotgun (WGS) entry which is preliminary data.</text>
</comment>
<organism evidence="1 2">
    <name type="scientific">Dallia pectoralis</name>
    <name type="common">Alaska blackfish</name>
    <dbReference type="NCBI Taxonomy" id="75939"/>
    <lineage>
        <taxon>Eukaryota</taxon>
        <taxon>Metazoa</taxon>
        <taxon>Chordata</taxon>
        <taxon>Craniata</taxon>
        <taxon>Vertebrata</taxon>
        <taxon>Euteleostomi</taxon>
        <taxon>Actinopterygii</taxon>
        <taxon>Neopterygii</taxon>
        <taxon>Teleostei</taxon>
        <taxon>Protacanthopterygii</taxon>
        <taxon>Esociformes</taxon>
        <taxon>Umbridae</taxon>
        <taxon>Dallia</taxon>
    </lineage>
</organism>
<dbReference type="Proteomes" id="UP001157502">
    <property type="component" value="Chromosome 16"/>
</dbReference>
<proteinExistence type="predicted"/>
<evidence type="ECO:0000313" key="2">
    <source>
        <dbReference type="Proteomes" id="UP001157502"/>
    </source>
</evidence>
<dbReference type="EMBL" id="CM055743">
    <property type="protein sequence ID" value="KAJ8000377.1"/>
    <property type="molecule type" value="Genomic_DNA"/>
</dbReference>